<dbReference type="EMBL" id="UYJE01006359">
    <property type="protein sequence ID" value="VDI45263.1"/>
    <property type="molecule type" value="Genomic_DNA"/>
</dbReference>
<reference evidence="1" key="1">
    <citation type="submission" date="2018-11" db="EMBL/GenBank/DDBJ databases">
        <authorList>
            <person name="Alioto T."/>
            <person name="Alioto T."/>
        </authorList>
    </citation>
    <scope>NUCLEOTIDE SEQUENCE</scope>
</reference>
<proteinExistence type="predicted"/>
<name>A0A8B6F6L5_MYTGA</name>
<protein>
    <submittedName>
        <fullName evidence="1">Uncharacterized protein</fullName>
    </submittedName>
</protein>
<dbReference type="AlphaFoldDB" id="A0A8B6F6L5"/>
<keyword evidence="2" id="KW-1185">Reference proteome</keyword>
<accession>A0A8B6F6L5</accession>
<dbReference type="Gene3D" id="3.30.40.10">
    <property type="entry name" value="Zinc/RING finger domain, C3HC4 (zinc finger)"/>
    <property type="match status" value="1"/>
</dbReference>
<dbReference type="InterPro" id="IPR013083">
    <property type="entry name" value="Znf_RING/FYVE/PHD"/>
</dbReference>
<evidence type="ECO:0000313" key="1">
    <source>
        <dbReference type="EMBL" id="VDI45263.1"/>
    </source>
</evidence>
<evidence type="ECO:0000313" key="2">
    <source>
        <dbReference type="Proteomes" id="UP000596742"/>
    </source>
</evidence>
<dbReference type="OrthoDB" id="6095264at2759"/>
<dbReference type="InterPro" id="IPR036691">
    <property type="entry name" value="Endo/exonu/phosph_ase_sf"/>
</dbReference>
<dbReference type="Gene3D" id="3.60.10.10">
    <property type="entry name" value="Endonuclease/exonuclease/phosphatase"/>
    <property type="match status" value="1"/>
</dbReference>
<sequence>MSMLPNNPEFVTCKIRDSCTSLECCLITGKLGRSFKLFIEIEPCLFQLRLGIEEMTFNMLLFDFEWGQPVEAWLFGLVRMKVSPNYNVFCLNDTCDSEERFSVPVLENVTLPKQKCQWRESYRVKDFSLGQWSKQKNMEQSSVLPEYYISELLEQLGLTNYLMEKQCRGNNEINGWKSGVVLPDLSRYPISCQLLNNCTDLICCIDVPLINRTFKVSFGVHQDDQLYSIGIEKLNFRIPFHHFTFGKYKIYNLRNAMKVRMTLYIDICLEGTPNCGISYLILNHTDLPKAVCNWKQQYMMSESRTQDLKQKLVMIKDGSLADYQVYKLLEESNIGYHLSKDECKIPQTMYKWKNACPHFLQLGVLDGPIFCWINTGCTSIICCVHDDVTQRNYQMNLHVSSCDRNLELKIEQYGFNQSLLDFKYGDEYAVHLGGIFRISVVIDYLVKTGSFIVNMNISICWSYNEECDYNVKILDDLELPKSNCDMARNYQTKGFSLMKWFSKTGYQNTKALTGQVLTDLNEVLGIMKYYQQDECGRRMLSFNSSNMDGLKNECRSNRHVFSPLPSNITCNIQDHCTAVDCCIHVELLNRSFHVYMDIDSCYYRLTVGIERMNYTMNLFDYKWGFSLSQWLAQKQINDKDVLPKSTTLHLMEDLNISPYINGSLCRRKVATFEQSNDGWKNECKKTVSIPSLKDTESSCILGASCSDIKCCVDDGLLDKSFMYFLKIDPCKSTLTIGIENRWLTQSSIEFEFGERKEFYIKGTLGMEYIVDELQSSNEYLVSVNISVCFEPNKSQCYIQTQIVKDLLITKPQCNWNMHFKTPGFSLKSWMQTNQFSLRYKLPVYANYLLMETLGVSKYLLKKSCHQQKTLEQRTVNGWIQDCPLTIEKPKLGNGVTCKLMRSCTGVECCVDVELIDRSILFKLDLDPCNHNLVLRIESLVYNISLLNFDWGLPFKHPCRLAYLSMLLITISNNINLNPGPDTSVFPCGSCNEPVTWDEKGIMCDTFSQWYHVSCQSMSSQTYNILADDSCIAWDCLIYDCPNYRSVCFELVLTTSNSFSILSDTSLQSPIPSDCIKPMHASIPERKKRNNLHAKAKPIPIKMLTVNFQSLKSKQGLVKTLVESTKPDHVLCIETWIDPSITDNQIFQPNYNIYRNDRNLQGGGVLIAINSDHLSTPVPELQTNC</sequence>
<dbReference type="Proteomes" id="UP000596742">
    <property type="component" value="Unassembled WGS sequence"/>
</dbReference>
<comment type="caution">
    <text evidence="1">The sequence shown here is derived from an EMBL/GenBank/DDBJ whole genome shotgun (WGS) entry which is preliminary data.</text>
</comment>
<organism evidence="1 2">
    <name type="scientific">Mytilus galloprovincialis</name>
    <name type="common">Mediterranean mussel</name>
    <dbReference type="NCBI Taxonomy" id="29158"/>
    <lineage>
        <taxon>Eukaryota</taxon>
        <taxon>Metazoa</taxon>
        <taxon>Spiralia</taxon>
        <taxon>Lophotrochozoa</taxon>
        <taxon>Mollusca</taxon>
        <taxon>Bivalvia</taxon>
        <taxon>Autobranchia</taxon>
        <taxon>Pteriomorphia</taxon>
        <taxon>Mytilida</taxon>
        <taxon>Mytiloidea</taxon>
        <taxon>Mytilidae</taxon>
        <taxon>Mytilinae</taxon>
        <taxon>Mytilus</taxon>
    </lineage>
</organism>
<gene>
    <name evidence="1" type="ORF">MGAL_10B045470</name>
</gene>